<accession>A0ACB7FBN3</accession>
<organism evidence="1 2">
    <name type="scientific">Nibea albiflora</name>
    <name type="common">Yellow drum</name>
    <name type="synonym">Corvina albiflora</name>
    <dbReference type="NCBI Taxonomy" id="240163"/>
    <lineage>
        <taxon>Eukaryota</taxon>
        <taxon>Metazoa</taxon>
        <taxon>Chordata</taxon>
        <taxon>Craniata</taxon>
        <taxon>Vertebrata</taxon>
        <taxon>Euteleostomi</taxon>
        <taxon>Actinopterygii</taxon>
        <taxon>Neopterygii</taxon>
        <taxon>Teleostei</taxon>
        <taxon>Neoteleostei</taxon>
        <taxon>Acanthomorphata</taxon>
        <taxon>Eupercaria</taxon>
        <taxon>Sciaenidae</taxon>
        <taxon>Nibea</taxon>
    </lineage>
</organism>
<dbReference type="Proteomes" id="UP000805704">
    <property type="component" value="Chromosome 13"/>
</dbReference>
<sequence length="282" mass="32674">MFKRHFDNLQLLLQGQDIDDCEAEEEDFGSDLGPSPFSQYFENVLAAAEADMEDRGNPKYILLTKFIRKVQANLLPQAPLWTSLLLGDLDGMGQEHRVEKERWKKKEKRRRGVYVAPRQKPFTYKNPKLQALWRTKDTEVVIAVIPSQLRGQSFTIRHSELKTLCPHQWLVGEVIESLMHHKVCEMNLEKNIYVMSHYIAGVILHGKREEVWRQTLRQVNFDTYSAVVSFVNTGNVHWKLLMAEALLEAYPEKPKMTLRTTETCMVAQRTRMALTIIKASGM</sequence>
<dbReference type="EMBL" id="CM024801">
    <property type="protein sequence ID" value="KAG8011589.1"/>
    <property type="molecule type" value="Genomic_DNA"/>
</dbReference>
<evidence type="ECO:0000313" key="2">
    <source>
        <dbReference type="Proteomes" id="UP000805704"/>
    </source>
</evidence>
<gene>
    <name evidence="1" type="ORF">GBF38_003836</name>
</gene>
<proteinExistence type="predicted"/>
<name>A0ACB7FBN3_NIBAL</name>
<comment type="caution">
    <text evidence="1">The sequence shown here is derived from an EMBL/GenBank/DDBJ whole genome shotgun (WGS) entry which is preliminary data.</text>
</comment>
<evidence type="ECO:0000313" key="1">
    <source>
        <dbReference type="EMBL" id="KAG8011589.1"/>
    </source>
</evidence>
<reference evidence="1" key="1">
    <citation type="submission" date="2020-04" db="EMBL/GenBank/DDBJ databases">
        <title>A chromosome-scale assembly and high-density genetic map of the yellow drum (Nibea albiflora) genome.</title>
        <authorList>
            <person name="Xu D."/>
            <person name="Zhang W."/>
            <person name="Chen R."/>
            <person name="Tan P."/>
            <person name="Wang L."/>
            <person name="Song H."/>
            <person name="Tian L."/>
            <person name="Zhu Q."/>
            <person name="Wang B."/>
        </authorList>
    </citation>
    <scope>NUCLEOTIDE SEQUENCE</scope>
    <source>
        <strain evidence="1">ZJHYS-2018</strain>
    </source>
</reference>
<keyword evidence="2" id="KW-1185">Reference proteome</keyword>
<protein>
    <submittedName>
        <fullName evidence="1">Uncharacterized protein</fullName>
    </submittedName>
</protein>